<keyword evidence="2" id="KW-1185">Reference proteome</keyword>
<reference evidence="1 2" key="1">
    <citation type="submission" date="2021-06" db="EMBL/GenBank/DDBJ databases">
        <title>Caerostris darwini draft genome.</title>
        <authorList>
            <person name="Kono N."/>
            <person name="Arakawa K."/>
        </authorList>
    </citation>
    <scope>NUCLEOTIDE SEQUENCE [LARGE SCALE GENOMIC DNA]</scope>
</reference>
<organism evidence="1 2">
    <name type="scientific">Caerostris darwini</name>
    <dbReference type="NCBI Taxonomy" id="1538125"/>
    <lineage>
        <taxon>Eukaryota</taxon>
        <taxon>Metazoa</taxon>
        <taxon>Ecdysozoa</taxon>
        <taxon>Arthropoda</taxon>
        <taxon>Chelicerata</taxon>
        <taxon>Arachnida</taxon>
        <taxon>Araneae</taxon>
        <taxon>Araneomorphae</taxon>
        <taxon>Entelegynae</taxon>
        <taxon>Araneoidea</taxon>
        <taxon>Araneidae</taxon>
        <taxon>Caerostris</taxon>
    </lineage>
</organism>
<dbReference type="AlphaFoldDB" id="A0AAV4STV4"/>
<proteinExistence type="predicted"/>
<evidence type="ECO:0000313" key="1">
    <source>
        <dbReference type="EMBL" id="GIY35982.1"/>
    </source>
</evidence>
<sequence length="105" mass="12269">MVESRFQKEFLELRDIDHFSVTYIECVTYPMVETDEEKNINLIMPGFGNENLSFFRKRERDLVTRIMPTATNLLITASKDEKKVCSGKHSSSYCFFCSKFISTSF</sequence>
<dbReference type="EMBL" id="BPLQ01008216">
    <property type="protein sequence ID" value="GIY35982.1"/>
    <property type="molecule type" value="Genomic_DNA"/>
</dbReference>
<accession>A0AAV4STV4</accession>
<dbReference type="Proteomes" id="UP001054837">
    <property type="component" value="Unassembled WGS sequence"/>
</dbReference>
<name>A0AAV4STV4_9ARAC</name>
<evidence type="ECO:0000313" key="2">
    <source>
        <dbReference type="Proteomes" id="UP001054837"/>
    </source>
</evidence>
<gene>
    <name evidence="1" type="ORF">CDAR_382991</name>
</gene>
<protein>
    <submittedName>
        <fullName evidence="1">Uncharacterized protein</fullName>
    </submittedName>
</protein>
<comment type="caution">
    <text evidence="1">The sequence shown here is derived from an EMBL/GenBank/DDBJ whole genome shotgun (WGS) entry which is preliminary data.</text>
</comment>